<accession>A0ABV9SY40</accession>
<dbReference type="Gene3D" id="3.40.50.2000">
    <property type="entry name" value="Glycogen Phosphorylase B"/>
    <property type="match status" value="2"/>
</dbReference>
<dbReference type="EMBL" id="JBHSJJ010000003">
    <property type="protein sequence ID" value="MFC4871279.1"/>
    <property type="molecule type" value="Genomic_DNA"/>
</dbReference>
<dbReference type="Proteomes" id="UP001595818">
    <property type="component" value="Unassembled WGS sequence"/>
</dbReference>
<protein>
    <submittedName>
        <fullName evidence="1">Glycosyltransferase family 1 protein</fullName>
    </submittedName>
</protein>
<comment type="caution">
    <text evidence="1">The sequence shown here is derived from an EMBL/GenBank/DDBJ whole genome shotgun (WGS) entry which is preliminary data.</text>
</comment>
<evidence type="ECO:0000313" key="2">
    <source>
        <dbReference type="Proteomes" id="UP001595818"/>
    </source>
</evidence>
<reference evidence="2" key="1">
    <citation type="journal article" date="2019" name="Int. J. Syst. Evol. Microbiol.">
        <title>The Global Catalogue of Microorganisms (GCM) 10K type strain sequencing project: providing services to taxonomists for standard genome sequencing and annotation.</title>
        <authorList>
            <consortium name="The Broad Institute Genomics Platform"/>
            <consortium name="The Broad Institute Genome Sequencing Center for Infectious Disease"/>
            <person name="Wu L."/>
            <person name="Ma J."/>
        </authorList>
    </citation>
    <scope>NUCLEOTIDE SEQUENCE [LARGE SCALE GENOMIC DNA]</scope>
    <source>
        <strain evidence="2">CGMCC 4.7466</strain>
    </source>
</reference>
<gene>
    <name evidence="1" type="ORF">ACFPFU_06240</name>
</gene>
<evidence type="ECO:0000313" key="1">
    <source>
        <dbReference type="EMBL" id="MFC4871279.1"/>
    </source>
</evidence>
<dbReference type="PANTHER" id="PTHR12526:SF630">
    <property type="entry name" value="GLYCOSYLTRANSFERASE"/>
    <property type="match status" value="1"/>
</dbReference>
<dbReference type="PANTHER" id="PTHR12526">
    <property type="entry name" value="GLYCOSYLTRANSFERASE"/>
    <property type="match status" value="1"/>
</dbReference>
<dbReference type="RefSeq" id="WP_377062606.1">
    <property type="nucleotide sequence ID" value="NZ_JBHSJJ010000003.1"/>
</dbReference>
<name>A0ABV9SY40_9BACT</name>
<proteinExistence type="predicted"/>
<keyword evidence="2" id="KW-1185">Reference proteome</keyword>
<sequence>MKVLLINNYSMENAYDLWAKGVSGSHHVWGKVELDRNGKVEMIIFPHERYKFLNRIGKWFGIGHLDQQLRILFNLRKFDVLYSPYSMANTKLLLLLKWVGLFKKPIVVTIHQPFWRAKDSNKLLRFFSRQFILQYEACIFLSESLLSKTIETLRLPEQHQKDRFSTTQWGPDMDFFDKYCRQAVPFDACDYFISAGHTARDFETLIEAFRGLDYKLKIFCTPKSIPNVKDLPDNVDLNWEATFYDLVAWYKKAIAVLIPLKYPQKNEGCQGMTSLQDVVTFGKPVIMTKNPTLNLDVEKEGFGFYVDMYDVEGWREKVTLLHNDEELWNKMSGKSSYVFKHKFNSRIFSDHLESVLEKVYHESGAANKNRKKRERTMADL</sequence>
<organism evidence="1 2">
    <name type="scientific">Negadavirga shengliensis</name>
    <dbReference type="NCBI Taxonomy" id="1389218"/>
    <lineage>
        <taxon>Bacteria</taxon>
        <taxon>Pseudomonadati</taxon>
        <taxon>Bacteroidota</taxon>
        <taxon>Cytophagia</taxon>
        <taxon>Cytophagales</taxon>
        <taxon>Cyclobacteriaceae</taxon>
        <taxon>Negadavirga</taxon>
    </lineage>
</organism>
<dbReference type="SUPFAM" id="SSF53756">
    <property type="entry name" value="UDP-Glycosyltransferase/glycogen phosphorylase"/>
    <property type="match status" value="1"/>
</dbReference>